<proteinExistence type="predicted"/>
<evidence type="ECO:0000313" key="1">
    <source>
        <dbReference type="EMBL" id="CAH3044731.1"/>
    </source>
</evidence>
<gene>
    <name evidence="1" type="ORF">PMEA_00031356</name>
</gene>
<sequence>MVQCHLTTSTLLGHKRDRTSHLPIFWDSKRPLVNRDTLALPLKEGGFNIPRLETKIQALRINTIKRLLSGEQAHWKSFTAHFFSISNIRPGKLALAMDYKTDQIDWNIPAFHKELLSAWHKYAPIRPAQIYPSLLLMSLKNRPICLADWVKAGIIRVADISYEVGPGFLPTLAIYEILADTEGRTLLRTTREHRKLLNAIPCNWKRKISN</sequence>
<dbReference type="EMBL" id="CALNXJ010000007">
    <property type="protein sequence ID" value="CAH3044731.1"/>
    <property type="molecule type" value="Genomic_DNA"/>
</dbReference>
<comment type="caution">
    <text evidence="1">The sequence shown here is derived from an EMBL/GenBank/DDBJ whole genome shotgun (WGS) entry which is preliminary data.</text>
</comment>
<name>A0AAU9W176_9CNID</name>
<dbReference type="AlphaFoldDB" id="A0AAU9W176"/>
<protein>
    <submittedName>
        <fullName evidence="1">Uncharacterized protein</fullName>
    </submittedName>
</protein>
<organism evidence="1 2">
    <name type="scientific">Pocillopora meandrina</name>
    <dbReference type="NCBI Taxonomy" id="46732"/>
    <lineage>
        <taxon>Eukaryota</taxon>
        <taxon>Metazoa</taxon>
        <taxon>Cnidaria</taxon>
        <taxon>Anthozoa</taxon>
        <taxon>Hexacorallia</taxon>
        <taxon>Scleractinia</taxon>
        <taxon>Astrocoeniina</taxon>
        <taxon>Pocilloporidae</taxon>
        <taxon>Pocillopora</taxon>
    </lineage>
</organism>
<reference evidence="1 2" key="1">
    <citation type="submission" date="2022-05" db="EMBL/GenBank/DDBJ databases">
        <authorList>
            <consortium name="Genoscope - CEA"/>
            <person name="William W."/>
        </authorList>
    </citation>
    <scope>NUCLEOTIDE SEQUENCE [LARGE SCALE GENOMIC DNA]</scope>
</reference>
<evidence type="ECO:0000313" key="2">
    <source>
        <dbReference type="Proteomes" id="UP001159428"/>
    </source>
</evidence>
<keyword evidence="2" id="KW-1185">Reference proteome</keyword>
<accession>A0AAU9W176</accession>
<dbReference type="Proteomes" id="UP001159428">
    <property type="component" value="Unassembled WGS sequence"/>
</dbReference>